<dbReference type="AlphaFoldDB" id="A0AA46AD66"/>
<dbReference type="RefSeq" id="WP_265133408.1">
    <property type="nucleotide sequence ID" value="NZ_FXTX01000002.1"/>
</dbReference>
<comment type="caution">
    <text evidence="1">The sequence shown here is derived from an EMBL/GenBank/DDBJ whole genome shotgun (WGS) entry which is preliminary data.</text>
</comment>
<dbReference type="Proteomes" id="UP001157947">
    <property type="component" value="Unassembled WGS sequence"/>
</dbReference>
<evidence type="ECO:0000313" key="2">
    <source>
        <dbReference type="Proteomes" id="UP001157947"/>
    </source>
</evidence>
<dbReference type="Pfam" id="PF02620">
    <property type="entry name" value="YceD"/>
    <property type="match status" value="1"/>
</dbReference>
<name>A0AA46AD66_9AQUI</name>
<protein>
    <recommendedName>
        <fullName evidence="3">DUF177 domain-containing protein</fullName>
    </recommendedName>
</protein>
<dbReference type="PANTHER" id="PTHR34374">
    <property type="entry name" value="LARGE RIBOSOMAL RNA SUBUNIT ACCUMULATION PROTEIN YCED HOMOLOG 1, CHLOROPLASTIC"/>
    <property type="match status" value="1"/>
</dbReference>
<organism evidence="1 2">
    <name type="scientific">Venenivibrio stagnispumantis</name>
    <dbReference type="NCBI Taxonomy" id="407998"/>
    <lineage>
        <taxon>Bacteria</taxon>
        <taxon>Pseudomonadati</taxon>
        <taxon>Aquificota</taxon>
        <taxon>Aquificia</taxon>
        <taxon>Aquificales</taxon>
        <taxon>Hydrogenothermaceae</taxon>
        <taxon>Venenivibrio</taxon>
    </lineage>
</organism>
<gene>
    <name evidence="1" type="ORF">SAMN06264868_102104</name>
</gene>
<evidence type="ECO:0008006" key="3">
    <source>
        <dbReference type="Google" id="ProtNLM"/>
    </source>
</evidence>
<dbReference type="EMBL" id="FXTX01000002">
    <property type="protein sequence ID" value="SMP02957.1"/>
    <property type="molecule type" value="Genomic_DNA"/>
</dbReference>
<keyword evidence="2" id="KW-1185">Reference proteome</keyword>
<dbReference type="PANTHER" id="PTHR34374:SF1">
    <property type="entry name" value="LARGE RIBOSOMAL RNA SUBUNIT ACCUMULATION PROTEIN YCED HOMOLOG 1, CHLOROPLASTIC"/>
    <property type="match status" value="1"/>
</dbReference>
<evidence type="ECO:0000313" key="1">
    <source>
        <dbReference type="EMBL" id="SMP02957.1"/>
    </source>
</evidence>
<sequence length="178" mass="20853">MTAIILNLKEELKKEPFREYEFEIPLKELDLPEEYMIDENEKLKVKIHLVKDKDDYIVSVAFDTYINVECARCLEPAKTKFAVSESIILTKKPSKEQELHEEDLFTEYLEDEEHFNLNELIREEIIVNTPMKVLCSEDCKGLCPVCGANKNFESCDCEIKLRRKESPFAKLENLLKKS</sequence>
<dbReference type="InterPro" id="IPR003772">
    <property type="entry name" value="YceD"/>
</dbReference>
<proteinExistence type="predicted"/>
<reference evidence="1" key="1">
    <citation type="submission" date="2017-05" db="EMBL/GenBank/DDBJ databases">
        <authorList>
            <person name="Varghese N."/>
            <person name="Submissions S."/>
        </authorList>
    </citation>
    <scope>NUCLEOTIDE SEQUENCE</scope>
    <source>
        <strain evidence="1">DSM 18763</strain>
    </source>
</reference>
<accession>A0AA46AD66</accession>